<dbReference type="EMBL" id="JBIAHM010000018">
    <property type="protein sequence ID" value="MFE9605081.1"/>
    <property type="molecule type" value="Genomic_DNA"/>
</dbReference>
<feature type="domain" description="SHOCT" evidence="2">
    <location>
        <begin position="70"/>
        <end position="95"/>
    </location>
</feature>
<proteinExistence type="predicted"/>
<accession>A0ABW6MG47</accession>
<sequence length="97" mass="10279">MLGRRLARRERPGLVGVAARTAVAAGTASAVSGRVARHRAERAAAQQTVPDADAPAHASSGLTDEEISNLERLGKLHEQGVLSDEEFAVQKDRILRG</sequence>
<reference evidence="3 4" key="1">
    <citation type="submission" date="2024-10" db="EMBL/GenBank/DDBJ databases">
        <title>The Natural Products Discovery Center: Release of the First 8490 Sequenced Strains for Exploring Actinobacteria Biosynthetic Diversity.</title>
        <authorList>
            <person name="Kalkreuter E."/>
            <person name="Kautsar S.A."/>
            <person name="Yang D."/>
            <person name="Bader C.D."/>
            <person name="Teijaro C.N."/>
            <person name="Fluegel L."/>
            <person name="Davis C.M."/>
            <person name="Simpson J.R."/>
            <person name="Lauterbach L."/>
            <person name="Steele A.D."/>
            <person name="Gui C."/>
            <person name="Meng S."/>
            <person name="Li G."/>
            <person name="Viehrig K."/>
            <person name="Ye F."/>
            <person name="Su P."/>
            <person name="Kiefer A.F."/>
            <person name="Nichols A."/>
            <person name="Cepeda A.J."/>
            <person name="Yan W."/>
            <person name="Fan B."/>
            <person name="Jiang Y."/>
            <person name="Adhikari A."/>
            <person name="Zheng C.-J."/>
            <person name="Schuster L."/>
            <person name="Cowan T.M."/>
            <person name="Smanski M.J."/>
            <person name="Chevrette M.G."/>
            <person name="De Carvalho L.P.S."/>
            <person name="Shen B."/>
        </authorList>
    </citation>
    <scope>NUCLEOTIDE SEQUENCE [LARGE SCALE GENOMIC DNA]</scope>
    <source>
        <strain evidence="3 4">NPDC006488</strain>
    </source>
</reference>
<feature type="region of interest" description="Disordered" evidence="1">
    <location>
        <begin position="28"/>
        <end position="65"/>
    </location>
</feature>
<organism evidence="3 4">
    <name type="scientific">Streptomyces hokutonensis</name>
    <dbReference type="NCBI Taxonomy" id="1306990"/>
    <lineage>
        <taxon>Bacteria</taxon>
        <taxon>Bacillati</taxon>
        <taxon>Actinomycetota</taxon>
        <taxon>Actinomycetes</taxon>
        <taxon>Kitasatosporales</taxon>
        <taxon>Streptomycetaceae</taxon>
        <taxon>Streptomyces</taxon>
    </lineage>
</organism>
<protein>
    <submittedName>
        <fullName evidence="3">SHOCT domain-containing protein</fullName>
    </submittedName>
</protein>
<evidence type="ECO:0000259" key="2">
    <source>
        <dbReference type="Pfam" id="PF09851"/>
    </source>
</evidence>
<gene>
    <name evidence="3" type="ORF">ACFYNQ_41865</name>
</gene>
<dbReference type="InterPro" id="IPR018649">
    <property type="entry name" value="SHOCT"/>
</dbReference>
<dbReference type="Pfam" id="PF09851">
    <property type="entry name" value="SHOCT"/>
    <property type="match status" value="1"/>
</dbReference>
<dbReference type="RefSeq" id="WP_359603962.1">
    <property type="nucleotide sequence ID" value="NZ_JBFALI010000002.1"/>
</dbReference>
<evidence type="ECO:0000256" key="1">
    <source>
        <dbReference type="SAM" id="MobiDB-lite"/>
    </source>
</evidence>
<dbReference type="Proteomes" id="UP001601303">
    <property type="component" value="Unassembled WGS sequence"/>
</dbReference>
<keyword evidence="4" id="KW-1185">Reference proteome</keyword>
<name>A0ABW6MG47_9ACTN</name>
<evidence type="ECO:0000313" key="4">
    <source>
        <dbReference type="Proteomes" id="UP001601303"/>
    </source>
</evidence>
<comment type="caution">
    <text evidence="3">The sequence shown here is derived from an EMBL/GenBank/DDBJ whole genome shotgun (WGS) entry which is preliminary data.</text>
</comment>
<evidence type="ECO:0000313" key="3">
    <source>
        <dbReference type="EMBL" id="MFE9605081.1"/>
    </source>
</evidence>